<gene>
    <name evidence="2" type="ORF">MM415B01507_0014</name>
</gene>
<feature type="region of interest" description="Disordered" evidence="1">
    <location>
        <begin position="1"/>
        <end position="20"/>
    </location>
</feature>
<evidence type="ECO:0000256" key="1">
    <source>
        <dbReference type="SAM" id="MobiDB-lite"/>
    </source>
</evidence>
<protein>
    <submittedName>
        <fullName evidence="2">Uncharacterized protein</fullName>
    </submittedName>
</protein>
<accession>A0A6M3IL58</accession>
<sequence>MNLNKKILKPKQGGPPREAYGQDKIIPVNFNDVDLFHDLGAKLAELEREVAEGLIEDLIIITRKDAGDGLRQVGYYWRGKNTLTTILGMLDYVKCWMFEERND</sequence>
<organism evidence="2">
    <name type="scientific">viral metagenome</name>
    <dbReference type="NCBI Taxonomy" id="1070528"/>
    <lineage>
        <taxon>unclassified sequences</taxon>
        <taxon>metagenomes</taxon>
        <taxon>organismal metagenomes</taxon>
    </lineage>
</organism>
<proteinExistence type="predicted"/>
<name>A0A6M3IL58_9ZZZZ</name>
<dbReference type="AlphaFoldDB" id="A0A6M3IL58"/>
<reference evidence="2" key="1">
    <citation type="submission" date="2020-03" db="EMBL/GenBank/DDBJ databases">
        <title>The deep terrestrial virosphere.</title>
        <authorList>
            <person name="Holmfeldt K."/>
            <person name="Nilsson E."/>
            <person name="Simone D."/>
            <person name="Lopez-Fernandez M."/>
            <person name="Wu X."/>
            <person name="de Brujin I."/>
            <person name="Lundin D."/>
            <person name="Andersson A."/>
            <person name="Bertilsson S."/>
            <person name="Dopson M."/>
        </authorList>
    </citation>
    <scope>NUCLEOTIDE SEQUENCE</scope>
    <source>
        <strain evidence="2">MM415B01507</strain>
    </source>
</reference>
<dbReference type="EMBL" id="MT141306">
    <property type="protein sequence ID" value="QJA58065.1"/>
    <property type="molecule type" value="Genomic_DNA"/>
</dbReference>
<evidence type="ECO:0000313" key="2">
    <source>
        <dbReference type="EMBL" id="QJA58065.1"/>
    </source>
</evidence>